<dbReference type="Pfam" id="PF03401">
    <property type="entry name" value="TctC"/>
    <property type="match status" value="1"/>
</dbReference>
<proteinExistence type="inferred from homology"/>
<dbReference type="PIRSF" id="PIRSF017082">
    <property type="entry name" value="YflP"/>
    <property type="match status" value="1"/>
</dbReference>
<dbReference type="PANTHER" id="PTHR42928:SF5">
    <property type="entry name" value="BLR1237 PROTEIN"/>
    <property type="match status" value="1"/>
</dbReference>
<evidence type="ECO:0000313" key="2">
    <source>
        <dbReference type="EMBL" id="TSP12003.1"/>
    </source>
</evidence>
<protein>
    <submittedName>
        <fullName evidence="2">Tripartite tricarboxylate transporter substrate binding protein</fullName>
    </submittedName>
</protein>
<evidence type="ECO:0000256" key="1">
    <source>
        <dbReference type="ARBA" id="ARBA00006987"/>
    </source>
</evidence>
<dbReference type="CDD" id="cd13578">
    <property type="entry name" value="PBP2_Bug27"/>
    <property type="match status" value="1"/>
</dbReference>
<accession>A0ABY3EML7</accession>
<dbReference type="Proteomes" id="UP000318943">
    <property type="component" value="Unassembled WGS sequence"/>
</dbReference>
<reference evidence="2 3" key="1">
    <citation type="submission" date="2019-05" db="EMBL/GenBank/DDBJ databases">
        <title>Whole genome sequence analysis of Cupriavidus campinensis S14E4C strain.</title>
        <authorList>
            <person name="Abbaszade G."/>
            <person name="Szabo A."/>
            <person name="Toumi M."/>
            <person name="Toth E."/>
        </authorList>
    </citation>
    <scope>NUCLEOTIDE SEQUENCE [LARGE SCALE GENOMIC DNA]</scope>
    <source>
        <strain evidence="2 3">S14E4C</strain>
    </source>
</reference>
<name>A0ABY3EML7_9BURK</name>
<organism evidence="2 3">
    <name type="scientific">Cupriavidus campinensis</name>
    <dbReference type="NCBI Taxonomy" id="151783"/>
    <lineage>
        <taxon>Bacteria</taxon>
        <taxon>Pseudomonadati</taxon>
        <taxon>Pseudomonadota</taxon>
        <taxon>Betaproteobacteria</taxon>
        <taxon>Burkholderiales</taxon>
        <taxon>Burkholderiaceae</taxon>
        <taxon>Cupriavidus</taxon>
    </lineage>
</organism>
<dbReference type="InterPro" id="IPR005064">
    <property type="entry name" value="BUG"/>
</dbReference>
<dbReference type="InterPro" id="IPR042100">
    <property type="entry name" value="Bug_dom1"/>
</dbReference>
<keyword evidence="3" id="KW-1185">Reference proteome</keyword>
<comment type="caution">
    <text evidence="2">The sequence shown here is derived from an EMBL/GenBank/DDBJ whole genome shotgun (WGS) entry which is preliminary data.</text>
</comment>
<dbReference type="EMBL" id="VCIZ01000007">
    <property type="protein sequence ID" value="TSP12003.1"/>
    <property type="molecule type" value="Genomic_DNA"/>
</dbReference>
<comment type="similarity">
    <text evidence="1">Belongs to the UPF0065 (bug) family.</text>
</comment>
<evidence type="ECO:0000313" key="3">
    <source>
        <dbReference type="Proteomes" id="UP000318943"/>
    </source>
</evidence>
<dbReference type="Gene3D" id="3.40.190.150">
    <property type="entry name" value="Bordetella uptake gene, domain 1"/>
    <property type="match status" value="1"/>
</dbReference>
<dbReference type="Gene3D" id="3.40.190.10">
    <property type="entry name" value="Periplasmic binding protein-like II"/>
    <property type="match status" value="1"/>
</dbReference>
<gene>
    <name evidence="2" type="ORF">FGG12_13350</name>
</gene>
<dbReference type="SUPFAM" id="SSF53850">
    <property type="entry name" value="Periplasmic binding protein-like II"/>
    <property type="match status" value="1"/>
</dbReference>
<dbReference type="PANTHER" id="PTHR42928">
    <property type="entry name" value="TRICARBOXYLATE-BINDING PROTEIN"/>
    <property type="match status" value="1"/>
</dbReference>
<sequence length="371" mass="39265">MEHIVPITGYVHFFLVLFVPLHPRYDPVHGRAFAGTRPHKQKWRQGIMNRRRAMLAIAGSTTCALFPELGNAQAAWPSKPIKLVVPYPAGAISDYLGRYIGRVLSTELGTPVVVENKPGAGTNIGSDSVAKAAPDGYTLLLASSTNAVNVTLFPKLTYSPTRDLTPISIIADVPNCLVVNRDFKANTVADLIKAAKSDPGGLAYASAGPGSPAHLAAEMFNRMAGVQIRNISYKGASPAMADVIAGHVPIVFSHLAAVRGAYDAGKVKILAVASKSRWPVLPNIPTIAESGVAGYEAGAWYGLMAPAGTPKPILDRLQAALSKMRTPATAEAIRQQGADLRISGAEDLKTRLDSDIKTYAALIKTAGIVVE</sequence>